<reference evidence="1 2" key="1">
    <citation type="submission" date="2015-09" db="EMBL/GenBank/DDBJ databases">
        <authorList>
            <consortium name="Pathogen Informatics"/>
        </authorList>
    </citation>
    <scope>NUCLEOTIDE SEQUENCE [LARGE SCALE GENOMIC DNA]</scope>
    <source>
        <strain evidence="1 2">2789STDY5834928</strain>
    </source>
</reference>
<dbReference type="SUPFAM" id="SSF102405">
    <property type="entry name" value="MCP/YpsA-like"/>
    <property type="match status" value="1"/>
</dbReference>
<dbReference type="Gene3D" id="3.40.50.450">
    <property type="match status" value="1"/>
</dbReference>
<dbReference type="STRING" id="39492.ERS852540_01109"/>
<protein>
    <submittedName>
        <fullName evidence="1">Uncharacterized protein conserved in bacteria</fullName>
    </submittedName>
</protein>
<gene>
    <name evidence="1" type="ORF">ERS852540_01109</name>
</gene>
<dbReference type="AlphaFoldDB" id="A0A174ZDP2"/>
<proteinExistence type="predicted"/>
<name>A0A174ZDP2_9FIRM</name>
<organism evidence="1 2">
    <name type="scientific">[Eubacterium] siraeum</name>
    <dbReference type="NCBI Taxonomy" id="39492"/>
    <lineage>
        <taxon>Bacteria</taxon>
        <taxon>Bacillati</taxon>
        <taxon>Bacillota</taxon>
        <taxon>Clostridia</taxon>
        <taxon>Eubacteriales</taxon>
        <taxon>Oscillospiraceae</taxon>
        <taxon>Oscillospiraceae incertae sedis</taxon>
    </lineage>
</organism>
<evidence type="ECO:0000313" key="2">
    <source>
        <dbReference type="Proteomes" id="UP000095662"/>
    </source>
</evidence>
<accession>A0A174ZDP2</accession>
<dbReference type="Proteomes" id="UP000095662">
    <property type="component" value="Unassembled WGS sequence"/>
</dbReference>
<sequence>MCQIENLITEYGVNVFYVGNNGQFDDLVAEVLRKLKSRNPQISYSIVLAYLPEREKEHNQPSYTETIYPEGLEDTPPRFAISKRNKWMVQQSEYVIAYVEHSFGGAAQFTEYARKKHRMVINLADLTG</sequence>
<evidence type="ECO:0000313" key="1">
    <source>
        <dbReference type="EMBL" id="CUQ85493.1"/>
    </source>
</evidence>
<dbReference type="EMBL" id="CZBY01000007">
    <property type="protein sequence ID" value="CUQ85493.1"/>
    <property type="molecule type" value="Genomic_DNA"/>
</dbReference>